<dbReference type="FunFam" id="1.10.600.10:FF:000005">
    <property type="entry name" value="Ent-kaur-16-ene synthase, chloroplastic"/>
    <property type="match status" value="1"/>
</dbReference>
<dbReference type="InterPro" id="IPR008930">
    <property type="entry name" value="Terpenoid_cyclase/PrenylTrfase"/>
</dbReference>
<dbReference type="GO" id="GO:0000287">
    <property type="term" value="F:magnesium ion binding"/>
    <property type="evidence" value="ECO:0007669"/>
    <property type="project" value="InterPro"/>
</dbReference>
<dbReference type="InterPro" id="IPR050148">
    <property type="entry name" value="Terpene_synthase-like"/>
</dbReference>
<dbReference type="AlphaFoldDB" id="A0A4P1QPD5"/>
<dbReference type="SFLD" id="SFLDG01019">
    <property type="entry name" value="Terpene_Cyclase_Like_1_C_Termi"/>
    <property type="match status" value="1"/>
</dbReference>
<dbReference type="InterPro" id="IPR034741">
    <property type="entry name" value="Terpene_cyclase-like_1_C"/>
</dbReference>
<feature type="domain" description="Terpene synthase metal-binding" evidence="6">
    <location>
        <begin position="232"/>
        <end position="470"/>
    </location>
</feature>
<dbReference type="Pfam" id="PF03936">
    <property type="entry name" value="Terpene_synth_C"/>
    <property type="match status" value="1"/>
</dbReference>
<keyword evidence="2" id="KW-0479">Metal-binding</keyword>
<evidence type="ECO:0000313" key="7">
    <source>
        <dbReference type="EMBL" id="OIV91612.1"/>
    </source>
</evidence>
<organism evidence="7 8">
    <name type="scientific">Lupinus angustifolius</name>
    <name type="common">Narrow-leaved blue lupine</name>
    <dbReference type="NCBI Taxonomy" id="3871"/>
    <lineage>
        <taxon>Eukaryota</taxon>
        <taxon>Viridiplantae</taxon>
        <taxon>Streptophyta</taxon>
        <taxon>Embryophyta</taxon>
        <taxon>Tracheophyta</taxon>
        <taxon>Spermatophyta</taxon>
        <taxon>Magnoliopsida</taxon>
        <taxon>eudicotyledons</taxon>
        <taxon>Gunneridae</taxon>
        <taxon>Pentapetalae</taxon>
        <taxon>rosids</taxon>
        <taxon>fabids</taxon>
        <taxon>Fabales</taxon>
        <taxon>Fabaceae</taxon>
        <taxon>Papilionoideae</taxon>
        <taxon>50 kb inversion clade</taxon>
        <taxon>genistoids sensu lato</taxon>
        <taxon>core genistoids</taxon>
        <taxon>Genisteae</taxon>
        <taxon>Lupinus</taxon>
    </lineage>
</organism>
<protein>
    <submittedName>
        <fullName evidence="7">Uncharacterized protein</fullName>
    </submittedName>
</protein>
<accession>A0A4P1QPD5</accession>
<evidence type="ECO:0000256" key="3">
    <source>
        <dbReference type="ARBA" id="ARBA00022842"/>
    </source>
</evidence>
<dbReference type="Gene3D" id="1.50.10.130">
    <property type="entry name" value="Terpene synthase, N-terminal domain"/>
    <property type="match status" value="1"/>
</dbReference>
<reference evidence="7 8" key="1">
    <citation type="journal article" date="2017" name="Plant Biotechnol. J.">
        <title>A comprehensive draft genome sequence for lupin (Lupinus angustifolius), an emerging health food: insights into plant-microbe interactions and legume evolution.</title>
        <authorList>
            <person name="Hane J.K."/>
            <person name="Ming Y."/>
            <person name="Kamphuis L.G."/>
            <person name="Nelson M.N."/>
            <person name="Garg G."/>
            <person name="Atkins C.A."/>
            <person name="Bayer P.E."/>
            <person name="Bravo A."/>
            <person name="Bringans S."/>
            <person name="Cannon S."/>
            <person name="Edwards D."/>
            <person name="Foley R."/>
            <person name="Gao L.L."/>
            <person name="Harrison M.J."/>
            <person name="Huang W."/>
            <person name="Hurgobin B."/>
            <person name="Li S."/>
            <person name="Liu C.W."/>
            <person name="McGrath A."/>
            <person name="Morahan G."/>
            <person name="Murray J."/>
            <person name="Weller J."/>
            <person name="Jian J."/>
            <person name="Singh K.B."/>
        </authorList>
    </citation>
    <scope>NUCLEOTIDE SEQUENCE [LARGE SCALE GENOMIC DNA]</scope>
    <source>
        <strain evidence="8">cv. Tanjil</strain>
        <tissue evidence="7">Whole plant</tissue>
    </source>
</reference>
<dbReference type="SUPFAM" id="SSF48576">
    <property type="entry name" value="Terpenoid synthases"/>
    <property type="match status" value="1"/>
</dbReference>
<dbReference type="Pfam" id="PF01397">
    <property type="entry name" value="Terpene_synth"/>
    <property type="match status" value="1"/>
</dbReference>
<dbReference type="InterPro" id="IPR001906">
    <property type="entry name" value="Terpene_synth_N"/>
</dbReference>
<evidence type="ECO:0000256" key="2">
    <source>
        <dbReference type="ARBA" id="ARBA00022723"/>
    </source>
</evidence>
<dbReference type="Gene3D" id="1.10.600.10">
    <property type="entry name" value="Farnesyl Diphosphate Synthase"/>
    <property type="match status" value="1"/>
</dbReference>
<dbReference type="EMBL" id="CM007379">
    <property type="protein sequence ID" value="OIV91612.1"/>
    <property type="molecule type" value="Genomic_DNA"/>
</dbReference>
<dbReference type="SFLD" id="SFLDS00005">
    <property type="entry name" value="Isoprenoid_Synthase_Type_I"/>
    <property type="match status" value="1"/>
</dbReference>
<name>A0A4P1QPD5_LUPAN</name>
<evidence type="ECO:0000256" key="1">
    <source>
        <dbReference type="ARBA" id="ARBA00001946"/>
    </source>
</evidence>
<dbReference type="STRING" id="3871.A0A4P1QPD5"/>
<dbReference type="SUPFAM" id="SSF48239">
    <property type="entry name" value="Terpenoid cyclases/Protein prenyltransferases"/>
    <property type="match status" value="1"/>
</dbReference>
<dbReference type="InterPro" id="IPR008949">
    <property type="entry name" value="Isoprenoid_synthase_dom_sf"/>
</dbReference>
<dbReference type="PANTHER" id="PTHR31225:SF0">
    <property type="entry name" value="S-(+)-LINALOOL SYNTHASE, CHLOROPLASTIC"/>
    <property type="match status" value="1"/>
</dbReference>
<evidence type="ECO:0000259" key="5">
    <source>
        <dbReference type="Pfam" id="PF01397"/>
    </source>
</evidence>
<gene>
    <name evidence="7" type="ORF">TanjilG_09024</name>
</gene>
<keyword evidence="3" id="KW-0460">Magnesium</keyword>
<evidence type="ECO:0000313" key="8">
    <source>
        <dbReference type="Proteomes" id="UP000188354"/>
    </source>
</evidence>
<keyword evidence="8" id="KW-1185">Reference proteome</keyword>
<keyword evidence="4" id="KW-0456">Lyase</keyword>
<comment type="cofactor">
    <cofactor evidence="1">
        <name>Mg(2+)</name>
        <dbReference type="ChEBI" id="CHEBI:18420"/>
    </cofactor>
</comment>
<dbReference type="GO" id="GO:0016102">
    <property type="term" value="P:diterpenoid biosynthetic process"/>
    <property type="evidence" value="ECO:0007669"/>
    <property type="project" value="InterPro"/>
</dbReference>
<dbReference type="GO" id="GO:0010333">
    <property type="term" value="F:terpene synthase activity"/>
    <property type="evidence" value="ECO:0007669"/>
    <property type="project" value="InterPro"/>
</dbReference>
<evidence type="ECO:0000259" key="6">
    <source>
        <dbReference type="Pfam" id="PF03936"/>
    </source>
</evidence>
<dbReference type="Gramene" id="OIV91612">
    <property type="protein sequence ID" value="OIV91612"/>
    <property type="gene ID" value="TanjilG_09024"/>
</dbReference>
<dbReference type="InterPro" id="IPR005630">
    <property type="entry name" value="Terpene_synthase_metal-bd"/>
</dbReference>
<dbReference type="InterPro" id="IPR036965">
    <property type="entry name" value="Terpene_synth_N_sf"/>
</dbReference>
<dbReference type="CDD" id="cd00684">
    <property type="entry name" value="Terpene_cyclase_plant_C1"/>
    <property type="match status" value="1"/>
</dbReference>
<dbReference type="PANTHER" id="PTHR31225">
    <property type="entry name" value="OS04G0344100 PROTEIN-RELATED"/>
    <property type="match status" value="1"/>
</dbReference>
<dbReference type="InterPro" id="IPR044814">
    <property type="entry name" value="Terpene_cyclase_plant_C1"/>
</dbReference>
<evidence type="ECO:0000256" key="4">
    <source>
        <dbReference type="ARBA" id="ARBA00023239"/>
    </source>
</evidence>
<sequence>MIYTLISLQEDFLNNNYEEKLKVLKHVLTNSSESSLQKLYMIDAMQHLNIDYHFQEEIDDFLWKEYVIYSNSGDGFGHHDLHQIALHFRLFRQQGHYVPPEVFNKFIDKRGKFNQRLCGNMKGIRDLYEASHLSIAGEDILDEAEQFSKQVLKERLLGDCFDNHEAKLIRNTLQHPSHKSLAMLTGREFFGDFHSMNNGWLGSFKDFAEIDFSLQQHLHQQEILQISRWWTELGLGNELKYARNQPLKWYMCSLACLTDPTLSEERVELTKAISFIYIIDDTFDLHGTLHELTMFTDVVTRWDIEASEQLPDSMKICFKALYNLNNEISTKIYTKHGFNPTHSLRKAWESLCKAFLVEAEWFGCGNIPSGEEYLKNGIISSGVHIVLVHIFFLLGQRLTQHNVEIIDRSPMIISSAAKILRLWDDLGTAKDENQEGNDGSYVYCLLMEHQDMSLKRAREEVMSMISDAWKNLNQECLFQKSFQTTFTKACLNLARMVPLIYNYDNKRYIQDYINSLISDPVIT</sequence>
<dbReference type="Proteomes" id="UP000188354">
    <property type="component" value="Chromosome LG19"/>
</dbReference>
<feature type="domain" description="Terpene synthase N-terminal" evidence="5">
    <location>
        <begin position="18"/>
        <end position="172"/>
    </location>
</feature>
<proteinExistence type="predicted"/>